<dbReference type="PANTHER" id="PTHR43081:SF1">
    <property type="entry name" value="ADENYLATE CYCLASE, TERMINAL-DIFFERENTIATION SPECIFIC"/>
    <property type="match status" value="1"/>
</dbReference>
<sequence length="331" mass="35683">MEDQAATEAKGGPPGAARLLLGAEPRYTRSEAASLAGVSEDRATRLWQSLGYALPGPDEQVFTDADIEALRTVTELHDAGLADHQTELALVRSMGQAMARLTEWQVGLMREMVIARAPDPTDGDAINEAGLAAAAELLPRVERLQQYVWRRHLLTASERVLSIGADRAEEVPLAVGFADIVGFTSLSRGLAEPDLAEFLEAFESSASAVVTDRGGRVIKMVGDEIMFSADDAPAVAEIGLGLADRISALDGRPDLRIGLAYGPVLRRLGDAYGTVVNLAARLTSLARPGTVLVDRELASALDGRPDYRVRRLRRVSVRGFTHLQPWLLRRG</sequence>
<evidence type="ECO:0000256" key="1">
    <source>
        <dbReference type="ARBA" id="ARBA00005381"/>
    </source>
</evidence>
<dbReference type="Gene3D" id="3.30.70.1230">
    <property type="entry name" value="Nucleotide cyclase"/>
    <property type="match status" value="1"/>
</dbReference>
<dbReference type="EMBL" id="BAABJP010000039">
    <property type="protein sequence ID" value="GAA5168222.1"/>
    <property type="molecule type" value="Genomic_DNA"/>
</dbReference>
<dbReference type="PANTHER" id="PTHR43081">
    <property type="entry name" value="ADENYLATE CYCLASE, TERMINAL-DIFFERENTIATION SPECIFIC-RELATED"/>
    <property type="match status" value="1"/>
</dbReference>
<proteinExistence type="inferred from homology"/>
<reference evidence="4" key="1">
    <citation type="journal article" date="2019" name="Int. J. Syst. Evol. Microbiol.">
        <title>The Global Catalogue of Microorganisms (GCM) 10K type strain sequencing project: providing services to taxonomists for standard genome sequencing and annotation.</title>
        <authorList>
            <consortium name="The Broad Institute Genomics Platform"/>
            <consortium name="The Broad Institute Genome Sequencing Center for Infectious Disease"/>
            <person name="Wu L."/>
            <person name="Ma J."/>
        </authorList>
    </citation>
    <scope>NUCLEOTIDE SEQUENCE [LARGE SCALE GENOMIC DNA]</scope>
    <source>
        <strain evidence="4">JCM 18303</strain>
    </source>
</reference>
<dbReference type="Pfam" id="PF16701">
    <property type="entry name" value="Ad_Cy_reg"/>
    <property type="match status" value="1"/>
</dbReference>
<organism evidence="3 4">
    <name type="scientific">Pseudonocardia eucalypti</name>
    <dbReference type="NCBI Taxonomy" id="648755"/>
    <lineage>
        <taxon>Bacteria</taxon>
        <taxon>Bacillati</taxon>
        <taxon>Actinomycetota</taxon>
        <taxon>Actinomycetes</taxon>
        <taxon>Pseudonocardiales</taxon>
        <taxon>Pseudonocardiaceae</taxon>
        <taxon>Pseudonocardia</taxon>
    </lineage>
</organism>
<protein>
    <submittedName>
        <fullName evidence="3">Adenylate/guanylate cyclase domain-containing protein</fullName>
    </submittedName>
</protein>
<gene>
    <name evidence="3" type="ORF">GCM10023321_61970</name>
</gene>
<dbReference type="InterPro" id="IPR001054">
    <property type="entry name" value="A/G_cyclase"/>
</dbReference>
<keyword evidence="4" id="KW-1185">Reference proteome</keyword>
<dbReference type="Pfam" id="PF00211">
    <property type="entry name" value="Guanylate_cyc"/>
    <property type="match status" value="1"/>
</dbReference>
<dbReference type="PROSITE" id="PS50125">
    <property type="entry name" value="GUANYLATE_CYCLASE_2"/>
    <property type="match status" value="1"/>
</dbReference>
<accession>A0ABP9QVG4</accession>
<dbReference type="CDD" id="cd07302">
    <property type="entry name" value="CHD"/>
    <property type="match status" value="1"/>
</dbReference>
<dbReference type="InterPro" id="IPR032026">
    <property type="entry name" value="Ad_Cy_reg"/>
</dbReference>
<comment type="similarity">
    <text evidence="1">Belongs to the adenylyl cyclase class-3 family.</text>
</comment>
<feature type="domain" description="Guanylate cyclase" evidence="2">
    <location>
        <begin position="174"/>
        <end position="283"/>
    </location>
</feature>
<evidence type="ECO:0000313" key="4">
    <source>
        <dbReference type="Proteomes" id="UP001428817"/>
    </source>
</evidence>
<dbReference type="InterPro" id="IPR050697">
    <property type="entry name" value="Adenylyl/Guanylyl_Cyclase_3/4"/>
</dbReference>
<dbReference type="SUPFAM" id="SSF55073">
    <property type="entry name" value="Nucleotide cyclase"/>
    <property type="match status" value="1"/>
</dbReference>
<dbReference type="SMART" id="SM00044">
    <property type="entry name" value="CYCc"/>
    <property type="match status" value="1"/>
</dbReference>
<comment type="caution">
    <text evidence="3">The sequence shown here is derived from an EMBL/GenBank/DDBJ whole genome shotgun (WGS) entry which is preliminary data.</text>
</comment>
<dbReference type="InterPro" id="IPR029787">
    <property type="entry name" value="Nucleotide_cyclase"/>
</dbReference>
<name>A0ABP9QVG4_9PSEU</name>
<dbReference type="RefSeq" id="WP_185065374.1">
    <property type="nucleotide sequence ID" value="NZ_BAABJP010000039.1"/>
</dbReference>
<evidence type="ECO:0000313" key="3">
    <source>
        <dbReference type="EMBL" id="GAA5168222.1"/>
    </source>
</evidence>
<evidence type="ECO:0000259" key="2">
    <source>
        <dbReference type="PROSITE" id="PS50125"/>
    </source>
</evidence>
<dbReference type="Proteomes" id="UP001428817">
    <property type="component" value="Unassembled WGS sequence"/>
</dbReference>